<dbReference type="NCBIfam" id="TIGR00074">
    <property type="entry name" value="hypC_hupF"/>
    <property type="match status" value="1"/>
</dbReference>
<protein>
    <submittedName>
        <fullName evidence="2">Hydrogenase maturation factor HybG</fullName>
    </submittedName>
</protein>
<dbReference type="PANTHER" id="PTHR35177">
    <property type="entry name" value="HYDROGENASE MATURATION FACTOR HYBG"/>
    <property type="match status" value="1"/>
</dbReference>
<dbReference type="InterPro" id="IPR001109">
    <property type="entry name" value="Hydrogenase_HupF/HypC"/>
</dbReference>
<evidence type="ECO:0000313" key="2">
    <source>
        <dbReference type="EMBL" id="GAA3713005.1"/>
    </source>
</evidence>
<name>A0ABP7E4F0_9GAMM</name>
<evidence type="ECO:0000256" key="1">
    <source>
        <dbReference type="ARBA" id="ARBA00006018"/>
    </source>
</evidence>
<reference evidence="3" key="1">
    <citation type="journal article" date="2019" name="Int. J. Syst. Evol. Microbiol.">
        <title>The Global Catalogue of Microorganisms (GCM) 10K type strain sequencing project: providing services to taxonomists for standard genome sequencing and annotation.</title>
        <authorList>
            <consortium name="The Broad Institute Genomics Platform"/>
            <consortium name="The Broad Institute Genome Sequencing Center for Infectious Disease"/>
            <person name="Wu L."/>
            <person name="Ma J."/>
        </authorList>
    </citation>
    <scope>NUCLEOTIDE SEQUENCE [LARGE SCALE GENOMIC DNA]</scope>
    <source>
        <strain evidence="3">JCM 17329</strain>
    </source>
</reference>
<dbReference type="PRINTS" id="PR00445">
    <property type="entry name" value="HUPFHYPC"/>
</dbReference>
<comment type="caution">
    <text evidence="2">The sequence shown here is derived from an EMBL/GenBank/DDBJ whole genome shotgun (WGS) entry which is preliminary data.</text>
</comment>
<sequence>MCLGIPARIVAIVDADAGLALADTAGVRRQINIGLLVAEGGDSSALVEQWVLLHVGFAMTVIDQAEASRSLALLAQIDSLAQMEEGGEP</sequence>
<comment type="similarity">
    <text evidence="1">Belongs to the HupF/HypC family.</text>
</comment>
<dbReference type="RefSeq" id="WP_344964750.1">
    <property type="nucleotide sequence ID" value="NZ_BAABDS010000032.1"/>
</dbReference>
<accession>A0ABP7E4F0</accession>
<proteinExistence type="inferred from homology"/>
<evidence type="ECO:0000313" key="3">
    <source>
        <dbReference type="Proteomes" id="UP001501479"/>
    </source>
</evidence>
<dbReference type="PROSITE" id="PS01097">
    <property type="entry name" value="HUPF_HYPC"/>
    <property type="match status" value="1"/>
</dbReference>
<dbReference type="InterPro" id="IPR019812">
    <property type="entry name" value="Hydgase_assmbl_chp_CS"/>
</dbReference>
<dbReference type="Gene3D" id="2.30.30.140">
    <property type="match status" value="1"/>
</dbReference>
<dbReference type="Pfam" id="PF01455">
    <property type="entry name" value="HupF_HypC"/>
    <property type="match status" value="1"/>
</dbReference>
<dbReference type="Proteomes" id="UP001501479">
    <property type="component" value="Unassembled WGS sequence"/>
</dbReference>
<dbReference type="SUPFAM" id="SSF159127">
    <property type="entry name" value="HupF/HypC-like"/>
    <property type="match status" value="1"/>
</dbReference>
<dbReference type="EMBL" id="BAABDS010000032">
    <property type="protein sequence ID" value="GAA3713005.1"/>
    <property type="molecule type" value="Genomic_DNA"/>
</dbReference>
<dbReference type="PANTHER" id="PTHR35177:SF2">
    <property type="entry name" value="HYDROGENASE MATURATION FACTOR HYBG"/>
    <property type="match status" value="1"/>
</dbReference>
<organism evidence="2 3">
    <name type="scientific">Oceanisphaera sediminis</name>
    <dbReference type="NCBI Taxonomy" id="981381"/>
    <lineage>
        <taxon>Bacteria</taxon>
        <taxon>Pseudomonadati</taxon>
        <taxon>Pseudomonadota</taxon>
        <taxon>Gammaproteobacteria</taxon>
        <taxon>Aeromonadales</taxon>
        <taxon>Aeromonadaceae</taxon>
        <taxon>Oceanisphaera</taxon>
    </lineage>
</organism>
<gene>
    <name evidence="2" type="primary">hybG</name>
    <name evidence="2" type="ORF">GCM10022421_20310</name>
</gene>
<keyword evidence="3" id="KW-1185">Reference proteome</keyword>